<organism evidence="3 4">
    <name type="scientific">Carnegiea gigantea</name>
    <dbReference type="NCBI Taxonomy" id="171969"/>
    <lineage>
        <taxon>Eukaryota</taxon>
        <taxon>Viridiplantae</taxon>
        <taxon>Streptophyta</taxon>
        <taxon>Embryophyta</taxon>
        <taxon>Tracheophyta</taxon>
        <taxon>Spermatophyta</taxon>
        <taxon>Magnoliopsida</taxon>
        <taxon>eudicotyledons</taxon>
        <taxon>Gunneridae</taxon>
        <taxon>Pentapetalae</taxon>
        <taxon>Caryophyllales</taxon>
        <taxon>Cactineae</taxon>
        <taxon>Cactaceae</taxon>
        <taxon>Cactoideae</taxon>
        <taxon>Echinocereeae</taxon>
        <taxon>Carnegiea</taxon>
    </lineage>
</organism>
<feature type="coiled-coil region" evidence="1">
    <location>
        <begin position="984"/>
        <end position="1043"/>
    </location>
</feature>
<dbReference type="Proteomes" id="UP001153076">
    <property type="component" value="Unassembled WGS sequence"/>
</dbReference>
<feature type="compositionally biased region" description="Low complexity" evidence="2">
    <location>
        <begin position="137"/>
        <end position="154"/>
    </location>
</feature>
<keyword evidence="1" id="KW-0175">Coiled coil</keyword>
<dbReference type="AlphaFoldDB" id="A0A9Q1KUX3"/>
<accession>A0A9Q1KUX3</accession>
<dbReference type="Gene3D" id="1.10.287.1490">
    <property type="match status" value="1"/>
</dbReference>
<dbReference type="EMBL" id="JAKOGI010000022">
    <property type="protein sequence ID" value="KAJ8449271.1"/>
    <property type="molecule type" value="Genomic_DNA"/>
</dbReference>
<sequence>MFKSAKWRSENNRITVVFKLQFHATQVSEFAGDGLVLSLVSAESGKPMGSPKGSLVGEFSVNIADYIMCFTDLTNVIGLMLYRDFEENEDLKMKQEDRSLRRHFSNGDVEESLRTSSIEGKCLRKSFSHMGPNGTRGDSSGSDITLSSSDSSYGVNTPRELGARNSNAGKDHMSNGCQDQQGLQWELAMVPANDSNTDFSISSPRDAFLSVRSQMGLDESVEKLKADLVAMSRRAEVSELELQTLRKQVVKESKRGHDLAREISALKQERDALKDECEQVRPSGKHAGDLKVKSKLQFEGDALILLEEIREELYYEKDMNANLRLQLKKTQESNAELMLAVQDLEEMLEKDSKGVSDLPNRSASGGSESTLEIEESILKSQSDDDEEQKALEAIVRQHSDAHEAYLLEQKIMDLCSEIEMYRRDKDELEMQMEQLALDYEILKQENHDLSSRLKQSHLQEQLKLQYECSGSYSVISDLEAPKKKLQNDLKEQSKELSGCLATIKKLEARNQSLERELEKQAQSFEADKELVIQARMEQEKRAAQAEEALSQADGTINELTTQKEKLNRELKKLLEQFSGSLATIQELETQNHDLEEQLQKKAEGFEADMEALFQAKTEQEQRALQAEEALACSNATITELETHISQLENELKKHSEESSDTMATIKELKAQIQNLEEELEKQAEGFEADLEAVSRARLEQEQRALRAEEALKLMKWKNANAAARIQDEFKRLSSQMQSSFEVNEKLARKAFSEASELRMKNRCLQDRLQKANEELQSAKDDYEIKLQELCSQMNKKATQIDHLVVEIEEKSKQLEDQKKNSDEAQKSVSAEKTMLTAEIERLINKNRSLAEQAKQAEELKSELEKTKTLIKERDNVAGKSLEELGMLKHLKDEEEQVVLNLQSQMDVLRAQCDVLTHSLYENELEKEKVRKQVFQLKADLKKKDQVILNAEKKFKENSGRVLAQERSKATSKNTKCEPVLRGSKEANSKEILTLKEAIKLLEEQIKSKDAALETSANAYLSKEKDLNGKIEELESRLGELSESRLGSGHCELKKEKVSVGMQVDCNVEEVTSSGDLLGGNSKESNEEAFSDNHQQKFDILLKEMVSLKEKNKCMETELKEMQERYSEISLKFAEVEGERQQLVMNLRNLKNPKKV</sequence>
<feature type="region of interest" description="Disordered" evidence="2">
    <location>
        <begin position="124"/>
        <end position="177"/>
    </location>
</feature>
<dbReference type="PANTHER" id="PTHR34452">
    <property type="entry name" value="MYOSIN HEAVY CHAIN-RELATED PROTEIN"/>
    <property type="match status" value="1"/>
</dbReference>
<evidence type="ECO:0000256" key="2">
    <source>
        <dbReference type="SAM" id="MobiDB-lite"/>
    </source>
</evidence>
<dbReference type="PANTHER" id="PTHR34452:SF7">
    <property type="entry name" value="MYOSIN HEAVY CHAIN-RELATED PROTEIN"/>
    <property type="match status" value="1"/>
</dbReference>
<evidence type="ECO:0000313" key="3">
    <source>
        <dbReference type="EMBL" id="KAJ8449271.1"/>
    </source>
</evidence>
<feature type="coiled-coil region" evidence="1">
    <location>
        <begin position="221"/>
        <end position="276"/>
    </location>
</feature>
<evidence type="ECO:0008006" key="5">
    <source>
        <dbReference type="Google" id="ProtNLM"/>
    </source>
</evidence>
<feature type="coiled-coil region" evidence="1">
    <location>
        <begin position="754"/>
        <end position="911"/>
    </location>
</feature>
<evidence type="ECO:0000313" key="4">
    <source>
        <dbReference type="Proteomes" id="UP001153076"/>
    </source>
</evidence>
<comment type="caution">
    <text evidence="3">The sequence shown here is derived from an EMBL/GenBank/DDBJ whole genome shotgun (WGS) entry which is preliminary data.</text>
</comment>
<protein>
    <recommendedName>
        <fullName evidence="5">C2 NT-type domain-containing protein</fullName>
    </recommendedName>
</protein>
<gene>
    <name evidence="3" type="ORF">Cgig2_002403</name>
</gene>
<reference evidence="3" key="1">
    <citation type="submission" date="2022-04" db="EMBL/GenBank/DDBJ databases">
        <title>Carnegiea gigantea Genome sequencing and assembly v2.</title>
        <authorList>
            <person name="Copetti D."/>
            <person name="Sanderson M.J."/>
            <person name="Burquez A."/>
            <person name="Wojciechowski M.F."/>
        </authorList>
    </citation>
    <scope>NUCLEOTIDE SEQUENCE</scope>
    <source>
        <strain evidence="3">SGP5-SGP5p</strain>
        <tissue evidence="3">Aerial part</tissue>
    </source>
</reference>
<dbReference type="OrthoDB" id="765176at2759"/>
<feature type="region of interest" description="Disordered" evidence="2">
    <location>
        <begin position="350"/>
        <end position="371"/>
    </location>
</feature>
<name>A0A9Q1KUX3_9CARY</name>
<evidence type="ECO:0000256" key="1">
    <source>
        <dbReference type="SAM" id="Coils"/>
    </source>
</evidence>
<feature type="coiled-coil region" evidence="1">
    <location>
        <begin position="320"/>
        <end position="347"/>
    </location>
</feature>
<keyword evidence="4" id="KW-1185">Reference proteome</keyword>
<feature type="coiled-coil region" evidence="1">
    <location>
        <begin position="411"/>
        <end position="696"/>
    </location>
</feature>
<feature type="coiled-coil region" evidence="1">
    <location>
        <begin position="1090"/>
        <end position="1138"/>
    </location>
</feature>
<proteinExistence type="predicted"/>